<proteinExistence type="predicted"/>
<dbReference type="OrthoDB" id="9816431at2"/>
<keyword evidence="2 4" id="KW-0238">DNA-binding</keyword>
<evidence type="ECO:0000256" key="2">
    <source>
        <dbReference type="ARBA" id="ARBA00023125"/>
    </source>
</evidence>
<evidence type="ECO:0000256" key="4">
    <source>
        <dbReference type="PROSITE-ProRule" id="PRU00335"/>
    </source>
</evidence>
<evidence type="ECO:0000256" key="1">
    <source>
        <dbReference type="ARBA" id="ARBA00023015"/>
    </source>
</evidence>
<reference evidence="6 7" key="1">
    <citation type="submission" date="2019-08" db="EMBL/GenBank/DDBJ databases">
        <authorList>
            <person name="Ye J."/>
        </authorList>
    </citation>
    <scope>NUCLEOTIDE SEQUENCE [LARGE SCALE GENOMIC DNA]</scope>
    <source>
        <strain evidence="6 7">TK008</strain>
    </source>
</reference>
<dbReference type="PANTHER" id="PTHR30055:SF234">
    <property type="entry name" value="HTH-TYPE TRANSCRIPTIONAL REGULATOR BETI"/>
    <property type="match status" value="1"/>
</dbReference>
<keyword evidence="1" id="KW-0805">Transcription regulation</keyword>
<dbReference type="InterPro" id="IPR009057">
    <property type="entry name" value="Homeodomain-like_sf"/>
</dbReference>
<dbReference type="PROSITE" id="PS50977">
    <property type="entry name" value="HTH_TETR_2"/>
    <property type="match status" value="1"/>
</dbReference>
<dbReference type="GO" id="GO:0000976">
    <property type="term" value="F:transcription cis-regulatory region binding"/>
    <property type="evidence" value="ECO:0007669"/>
    <property type="project" value="TreeGrafter"/>
</dbReference>
<dbReference type="InterPro" id="IPR050109">
    <property type="entry name" value="HTH-type_TetR-like_transc_reg"/>
</dbReference>
<sequence length="191" mass="20900">MQIRDDILEAAVDVFTRFGLRKATVGDIAERAGVSRQTVYARFADKDAIIAATIEFLGSRCLDQTRKAWEDQHSLAAKLDAYLRHCVIDLYRIAHGSAGGWDMVIGTQPQAREAIRFLLMKRAKALETILSPHAKALAKHGQCPIDLAMFISTVGDSLKHTAEDEVALKRSLDTLRASVLLLSGVSPSRGG</sequence>
<protein>
    <submittedName>
        <fullName evidence="6">TetR/AcrR family transcriptional regulator</fullName>
    </submittedName>
</protein>
<evidence type="ECO:0000256" key="3">
    <source>
        <dbReference type="ARBA" id="ARBA00023163"/>
    </source>
</evidence>
<dbReference type="RefSeq" id="WP_147097536.1">
    <property type="nucleotide sequence ID" value="NZ_JBHUFH010000002.1"/>
</dbReference>
<evidence type="ECO:0000313" key="6">
    <source>
        <dbReference type="EMBL" id="TXB69023.1"/>
    </source>
</evidence>
<dbReference type="AlphaFoldDB" id="A0A5C6S3M5"/>
<evidence type="ECO:0000259" key="5">
    <source>
        <dbReference type="PROSITE" id="PS50977"/>
    </source>
</evidence>
<dbReference type="EMBL" id="VOPL01000003">
    <property type="protein sequence ID" value="TXB69023.1"/>
    <property type="molecule type" value="Genomic_DNA"/>
</dbReference>
<accession>A0A5C6S3M5</accession>
<keyword evidence="3" id="KW-0804">Transcription</keyword>
<dbReference type="InterPro" id="IPR001647">
    <property type="entry name" value="HTH_TetR"/>
</dbReference>
<evidence type="ECO:0000313" key="7">
    <source>
        <dbReference type="Proteomes" id="UP000321562"/>
    </source>
</evidence>
<gene>
    <name evidence="6" type="ORF">FQV27_08555</name>
</gene>
<feature type="DNA-binding region" description="H-T-H motif" evidence="4">
    <location>
        <begin position="24"/>
        <end position="43"/>
    </location>
</feature>
<organism evidence="6 7">
    <name type="scientific">Paracoccus aurantiacus</name>
    <dbReference type="NCBI Taxonomy" id="2599412"/>
    <lineage>
        <taxon>Bacteria</taxon>
        <taxon>Pseudomonadati</taxon>
        <taxon>Pseudomonadota</taxon>
        <taxon>Alphaproteobacteria</taxon>
        <taxon>Rhodobacterales</taxon>
        <taxon>Paracoccaceae</taxon>
        <taxon>Paracoccus</taxon>
    </lineage>
</organism>
<name>A0A5C6S3M5_9RHOB</name>
<dbReference type="PANTHER" id="PTHR30055">
    <property type="entry name" value="HTH-TYPE TRANSCRIPTIONAL REGULATOR RUTR"/>
    <property type="match status" value="1"/>
</dbReference>
<dbReference type="SUPFAM" id="SSF46689">
    <property type="entry name" value="Homeodomain-like"/>
    <property type="match status" value="1"/>
</dbReference>
<keyword evidence="7" id="KW-1185">Reference proteome</keyword>
<feature type="domain" description="HTH tetR-type" evidence="5">
    <location>
        <begin position="1"/>
        <end position="61"/>
    </location>
</feature>
<comment type="caution">
    <text evidence="6">The sequence shown here is derived from an EMBL/GenBank/DDBJ whole genome shotgun (WGS) entry which is preliminary data.</text>
</comment>
<dbReference type="Gene3D" id="1.10.357.10">
    <property type="entry name" value="Tetracycline Repressor, domain 2"/>
    <property type="match status" value="1"/>
</dbReference>
<dbReference type="GO" id="GO:0003700">
    <property type="term" value="F:DNA-binding transcription factor activity"/>
    <property type="evidence" value="ECO:0007669"/>
    <property type="project" value="TreeGrafter"/>
</dbReference>
<dbReference type="Proteomes" id="UP000321562">
    <property type="component" value="Unassembled WGS sequence"/>
</dbReference>
<dbReference type="Pfam" id="PF00440">
    <property type="entry name" value="TetR_N"/>
    <property type="match status" value="1"/>
</dbReference>
<dbReference type="PRINTS" id="PR00455">
    <property type="entry name" value="HTHTETR"/>
</dbReference>